<dbReference type="EMBL" id="FOMG01000016">
    <property type="protein sequence ID" value="SFC99843.1"/>
    <property type="molecule type" value="Genomic_DNA"/>
</dbReference>
<dbReference type="Gene3D" id="3.30.1180.10">
    <property type="match status" value="1"/>
</dbReference>
<dbReference type="AlphaFoldDB" id="A0A1I1NYP3"/>
<dbReference type="STRING" id="119641.SAMN05421842_11643"/>
<proteinExistence type="predicted"/>
<keyword evidence="3" id="KW-1185">Reference proteome</keyword>
<dbReference type="NCBIfam" id="TIGR00762">
    <property type="entry name" value="DegV"/>
    <property type="match status" value="1"/>
</dbReference>
<dbReference type="GO" id="GO:0008289">
    <property type="term" value="F:lipid binding"/>
    <property type="evidence" value="ECO:0007669"/>
    <property type="project" value="UniProtKB-KW"/>
</dbReference>
<evidence type="ECO:0000313" key="3">
    <source>
        <dbReference type="Proteomes" id="UP000199263"/>
    </source>
</evidence>
<dbReference type="Proteomes" id="UP000199263">
    <property type="component" value="Unassembled WGS sequence"/>
</dbReference>
<dbReference type="Gene3D" id="3.40.50.10170">
    <property type="match status" value="1"/>
</dbReference>
<dbReference type="InterPro" id="IPR050270">
    <property type="entry name" value="DegV_domain_contain"/>
</dbReference>
<keyword evidence="1" id="KW-0446">Lipid-binding</keyword>
<evidence type="ECO:0000313" key="2">
    <source>
        <dbReference type="EMBL" id="SFC99843.1"/>
    </source>
</evidence>
<dbReference type="SUPFAM" id="SSF82549">
    <property type="entry name" value="DAK1/DegV-like"/>
    <property type="match status" value="1"/>
</dbReference>
<dbReference type="PANTHER" id="PTHR33434:SF2">
    <property type="entry name" value="FATTY ACID-BINDING PROTEIN TM_1468"/>
    <property type="match status" value="1"/>
</dbReference>
<name>A0A1I1NYP3_9CLOT</name>
<dbReference type="PANTHER" id="PTHR33434">
    <property type="entry name" value="DEGV DOMAIN-CONTAINING PROTEIN DR_1986-RELATED"/>
    <property type="match status" value="1"/>
</dbReference>
<dbReference type="OrthoDB" id="9780216at2"/>
<reference evidence="2 3" key="1">
    <citation type="submission" date="2016-10" db="EMBL/GenBank/DDBJ databases">
        <authorList>
            <person name="de Groot N.N."/>
        </authorList>
    </citation>
    <scope>NUCLEOTIDE SEQUENCE [LARGE SCALE GENOMIC DNA]</scope>
    <source>
        <strain evidence="2 3">DSM 12992</strain>
    </source>
</reference>
<sequence length="285" mass="31897">MGVKILTDSTSYMDKNIENELDIKVVSLNVIFEKESFKEIDIDNEVFYKMMEEKGIPTSSQPSVQELYNEMEKMVQKGDSILCIFISSHMSGTYSTAHMVKEMILEVYKNAEIEIVDSTSNCMQLGFSVVVAARAALEGKSLDEVKEMAQDNIKRSRFLFVPDTLEYLKKGGRIGSASALIGNFLKIIPILTVENGVTTILTKVRTKKKAVTTMTEKMFKDIEEYGLGEIIVHHINAYDEALQLVNELKEKLKIKIGICSIGPVIGTHVGPGAIGITYYTEKNMR</sequence>
<dbReference type="InterPro" id="IPR043168">
    <property type="entry name" value="DegV_C"/>
</dbReference>
<dbReference type="PROSITE" id="PS51482">
    <property type="entry name" value="DEGV"/>
    <property type="match status" value="1"/>
</dbReference>
<protein>
    <submittedName>
        <fullName evidence="2">EDD domain protein, DegV family</fullName>
    </submittedName>
</protein>
<dbReference type="Pfam" id="PF02645">
    <property type="entry name" value="DegV"/>
    <property type="match status" value="1"/>
</dbReference>
<dbReference type="InterPro" id="IPR003797">
    <property type="entry name" value="DegV"/>
</dbReference>
<accession>A0A1I1NYP3</accession>
<gene>
    <name evidence="2" type="ORF">SAMN05421842_11643</name>
</gene>
<evidence type="ECO:0000256" key="1">
    <source>
        <dbReference type="ARBA" id="ARBA00023121"/>
    </source>
</evidence>
<dbReference type="RefSeq" id="WP_090091705.1">
    <property type="nucleotide sequence ID" value="NZ_FOMG01000016.1"/>
</dbReference>
<organism evidence="2 3">
    <name type="scientific">Clostridium uliginosum</name>
    <dbReference type="NCBI Taxonomy" id="119641"/>
    <lineage>
        <taxon>Bacteria</taxon>
        <taxon>Bacillati</taxon>
        <taxon>Bacillota</taxon>
        <taxon>Clostridia</taxon>
        <taxon>Eubacteriales</taxon>
        <taxon>Clostridiaceae</taxon>
        <taxon>Clostridium</taxon>
    </lineage>
</organism>